<name>A0A137NWC0_CONC2</name>
<feature type="region of interest" description="Disordered" evidence="1">
    <location>
        <begin position="113"/>
        <end position="202"/>
    </location>
</feature>
<feature type="compositionally biased region" description="Basic residues" evidence="1">
    <location>
        <begin position="136"/>
        <end position="148"/>
    </location>
</feature>
<organism evidence="3 4">
    <name type="scientific">Conidiobolus coronatus (strain ATCC 28846 / CBS 209.66 / NRRL 28638)</name>
    <name type="common">Delacroixia coronata</name>
    <dbReference type="NCBI Taxonomy" id="796925"/>
    <lineage>
        <taxon>Eukaryota</taxon>
        <taxon>Fungi</taxon>
        <taxon>Fungi incertae sedis</taxon>
        <taxon>Zoopagomycota</taxon>
        <taxon>Entomophthoromycotina</taxon>
        <taxon>Entomophthoromycetes</taxon>
        <taxon>Entomophthorales</taxon>
        <taxon>Ancylistaceae</taxon>
        <taxon>Conidiobolus</taxon>
    </lineage>
</organism>
<dbReference type="OMA" id="FNSENDW"/>
<accession>A0A137NWC0</accession>
<dbReference type="InterPro" id="IPR045154">
    <property type="entry name" value="PCF11-like"/>
</dbReference>
<feature type="region of interest" description="Disordered" evidence="1">
    <location>
        <begin position="224"/>
        <end position="262"/>
    </location>
</feature>
<dbReference type="GO" id="GO:0031124">
    <property type="term" value="P:mRNA 3'-end processing"/>
    <property type="evidence" value="ECO:0007669"/>
    <property type="project" value="InterPro"/>
</dbReference>
<protein>
    <recommendedName>
        <fullName evidence="2">CID domain-containing protein</fullName>
    </recommendedName>
</protein>
<feature type="compositionally biased region" description="Polar residues" evidence="1">
    <location>
        <begin position="251"/>
        <end position="262"/>
    </location>
</feature>
<sequence>MMPQYHQGKPHHLPFPPQPDGIVDNFYRVLSQLTAPPHEKLPLLYALDSIIKNVGGEYIHHISHNLVQVFLDAFNKVDPPTKGRFLRVLETWREGRFFPFELLVGIDSHLQQHPHFPPHAQPQGNYVPPNRSPGGHMRRHPPPHHAHPYQRPPPPQQMHYDNQHHSKPRYPPQVKRPHPQQPIANGHPYSSPNPSRPIAAPVSAPVLPTLPKLDASLIQTLLGTASKSPQNSNSTRSQSTHSPQHSQQVSDGHNSGSAQSTASTPAQVFATVLVTLNQKDILAPRKNAYKVLYDNMPVKCGQCGIRFPPSDDIETKQRDHMDWHFRQNRQSKTKKSSARNWFNSENDWIESKESELNSQQVPMFFNTEADAEEEEKKDDEVHHVLVPPNHENPYCPICKDKFQSVWSDAQEDWVYNNAVQIDEVIYHVNCYKDSTKFEGKSATSQKLSKTPSPPPS</sequence>
<dbReference type="PANTHER" id="PTHR15921">
    <property type="entry name" value="PRE-MRNA CLEAVAGE COMPLEX II"/>
    <property type="match status" value="1"/>
</dbReference>
<dbReference type="GO" id="GO:0003729">
    <property type="term" value="F:mRNA binding"/>
    <property type="evidence" value="ECO:0007669"/>
    <property type="project" value="InterPro"/>
</dbReference>
<evidence type="ECO:0000313" key="4">
    <source>
        <dbReference type="Proteomes" id="UP000070444"/>
    </source>
</evidence>
<feature type="domain" description="CID" evidence="2">
    <location>
        <begin position="1"/>
        <end position="114"/>
    </location>
</feature>
<feature type="compositionally biased region" description="Low complexity" evidence="1">
    <location>
        <begin position="234"/>
        <end position="250"/>
    </location>
</feature>
<evidence type="ECO:0000313" key="3">
    <source>
        <dbReference type="EMBL" id="KXN66988.1"/>
    </source>
</evidence>
<gene>
    <name evidence="3" type="ORF">CONCODRAFT_11027</name>
</gene>
<dbReference type="Proteomes" id="UP000070444">
    <property type="component" value="Unassembled WGS sequence"/>
</dbReference>
<dbReference type="GO" id="GO:0005737">
    <property type="term" value="C:cytoplasm"/>
    <property type="evidence" value="ECO:0007669"/>
    <property type="project" value="TreeGrafter"/>
</dbReference>
<dbReference type="Pfam" id="PF04818">
    <property type="entry name" value="CID"/>
    <property type="match status" value="1"/>
</dbReference>
<dbReference type="GO" id="GO:0006369">
    <property type="term" value="P:termination of RNA polymerase II transcription"/>
    <property type="evidence" value="ECO:0007669"/>
    <property type="project" value="InterPro"/>
</dbReference>
<dbReference type="PANTHER" id="PTHR15921:SF3">
    <property type="entry name" value="PRE-MRNA CLEAVAGE COMPLEX 2 PROTEIN PCF11"/>
    <property type="match status" value="1"/>
</dbReference>
<evidence type="ECO:0000256" key="1">
    <source>
        <dbReference type="SAM" id="MobiDB-lite"/>
    </source>
</evidence>
<dbReference type="SUPFAM" id="SSF48464">
    <property type="entry name" value="ENTH/VHS domain"/>
    <property type="match status" value="1"/>
</dbReference>
<dbReference type="STRING" id="796925.A0A137NWC0"/>
<dbReference type="InterPro" id="IPR054127">
    <property type="entry name" value="Pcf11_C"/>
</dbReference>
<feature type="compositionally biased region" description="Polar residues" evidence="1">
    <location>
        <begin position="224"/>
        <end position="233"/>
    </location>
</feature>
<dbReference type="SMART" id="SM00582">
    <property type="entry name" value="RPR"/>
    <property type="match status" value="1"/>
</dbReference>
<dbReference type="OrthoDB" id="2129491at2759"/>
<evidence type="ECO:0000259" key="2">
    <source>
        <dbReference type="PROSITE" id="PS51391"/>
    </source>
</evidence>
<proteinExistence type="predicted"/>
<dbReference type="AlphaFoldDB" id="A0A137NWC0"/>
<dbReference type="InterPro" id="IPR006569">
    <property type="entry name" value="CID_dom"/>
</dbReference>
<keyword evidence="4" id="KW-1185">Reference proteome</keyword>
<dbReference type="GO" id="GO:0000993">
    <property type="term" value="F:RNA polymerase II complex binding"/>
    <property type="evidence" value="ECO:0007669"/>
    <property type="project" value="InterPro"/>
</dbReference>
<dbReference type="Pfam" id="PF21936">
    <property type="entry name" value="Pcf11_C"/>
    <property type="match status" value="1"/>
</dbReference>
<dbReference type="GO" id="GO:0005849">
    <property type="term" value="C:mRNA cleavage factor complex"/>
    <property type="evidence" value="ECO:0007669"/>
    <property type="project" value="TreeGrafter"/>
</dbReference>
<dbReference type="InterPro" id="IPR008942">
    <property type="entry name" value="ENTH_VHS"/>
</dbReference>
<dbReference type="Gene3D" id="1.25.40.90">
    <property type="match status" value="1"/>
</dbReference>
<dbReference type="PROSITE" id="PS51391">
    <property type="entry name" value="CID"/>
    <property type="match status" value="1"/>
</dbReference>
<reference evidence="3 4" key="1">
    <citation type="journal article" date="2015" name="Genome Biol. Evol.">
        <title>Phylogenomic analyses indicate that early fungi evolved digesting cell walls of algal ancestors of land plants.</title>
        <authorList>
            <person name="Chang Y."/>
            <person name="Wang S."/>
            <person name="Sekimoto S."/>
            <person name="Aerts A.L."/>
            <person name="Choi C."/>
            <person name="Clum A."/>
            <person name="LaButti K.M."/>
            <person name="Lindquist E.A."/>
            <person name="Yee Ngan C."/>
            <person name="Ohm R.A."/>
            <person name="Salamov A.A."/>
            <person name="Grigoriev I.V."/>
            <person name="Spatafora J.W."/>
            <person name="Berbee M.L."/>
        </authorList>
    </citation>
    <scope>NUCLEOTIDE SEQUENCE [LARGE SCALE GENOMIC DNA]</scope>
    <source>
        <strain evidence="3 4">NRRL 28638</strain>
    </source>
</reference>
<dbReference type="EMBL" id="KQ964670">
    <property type="protein sequence ID" value="KXN66988.1"/>
    <property type="molecule type" value="Genomic_DNA"/>
</dbReference>